<reference evidence="1" key="2">
    <citation type="submission" date="2020-03" db="EMBL/GenBank/DDBJ databases">
        <title>Walnut 2.0.</title>
        <authorList>
            <person name="Marrano A."/>
            <person name="Britton M."/>
            <person name="Zimin A.V."/>
            <person name="Zaini P.A."/>
            <person name="Workman R."/>
            <person name="Puiu D."/>
            <person name="Bianco L."/>
            <person name="Allen B.J."/>
            <person name="Troggio M."/>
            <person name="Leslie C.A."/>
            <person name="Timp W."/>
            <person name="Dendekar A."/>
            <person name="Salzberg S.L."/>
            <person name="Neale D.B."/>
        </authorList>
    </citation>
    <scope>NUCLEOTIDE SEQUENCE</scope>
    <source>
        <tissue evidence="1">Leaves</tissue>
    </source>
</reference>
<evidence type="ECO:0000313" key="1">
    <source>
        <dbReference type="EMBL" id="KAF5455727.1"/>
    </source>
</evidence>
<dbReference type="PANTHER" id="PTHR33875">
    <property type="entry name" value="OS09G0542200 PROTEIN"/>
    <property type="match status" value="1"/>
</dbReference>
<dbReference type="Gramene" id="Jr11_19430_p1">
    <property type="protein sequence ID" value="cds.Jr11_19430_p1"/>
    <property type="gene ID" value="Jr11_19430"/>
</dbReference>
<evidence type="ECO:0008006" key="3">
    <source>
        <dbReference type="Google" id="ProtNLM"/>
    </source>
</evidence>
<name>A0A833UEF5_JUGRE</name>
<organism evidence="1 2">
    <name type="scientific">Juglans regia</name>
    <name type="common">English walnut</name>
    <dbReference type="NCBI Taxonomy" id="51240"/>
    <lineage>
        <taxon>Eukaryota</taxon>
        <taxon>Viridiplantae</taxon>
        <taxon>Streptophyta</taxon>
        <taxon>Embryophyta</taxon>
        <taxon>Tracheophyta</taxon>
        <taxon>Spermatophyta</taxon>
        <taxon>Magnoliopsida</taxon>
        <taxon>eudicotyledons</taxon>
        <taxon>Gunneridae</taxon>
        <taxon>Pentapetalae</taxon>
        <taxon>rosids</taxon>
        <taxon>fabids</taxon>
        <taxon>Fagales</taxon>
        <taxon>Juglandaceae</taxon>
        <taxon>Juglans</taxon>
    </lineage>
</organism>
<proteinExistence type="predicted"/>
<sequence>IRTSSKLLESSEQPFLVAIQINEDSKMESPKHKTLILQSALFFSLFLLSVLHAPAQTLPPARVDGFVYKNTPVDSDTIIIEAFYDPVCPDSRDSWPPLKQALRYYGSRAWLVVHLFPLPYHDNAFVASRALHIVNSLNGSATFPLLEHFFKYQGKFYNAQTRNLSRAHVVSEIVKFTTEVVGNSYYGAVKSGFNDTKTDLKTRVSFKYSASRGVYGTPFFYVNGFLLADAGSAMGFSGWRNIIDPLIRAQGVKSEDTLHFFL</sequence>
<dbReference type="SUPFAM" id="SSF52833">
    <property type="entry name" value="Thioredoxin-like"/>
    <property type="match status" value="1"/>
</dbReference>
<dbReference type="PANTHER" id="PTHR33875:SF2">
    <property type="entry name" value="ACR183CP"/>
    <property type="match status" value="1"/>
</dbReference>
<dbReference type="EMBL" id="LIHL02000011">
    <property type="protein sequence ID" value="KAF5455727.1"/>
    <property type="molecule type" value="Genomic_DNA"/>
</dbReference>
<dbReference type="AlphaFoldDB" id="A0A833UEF5"/>
<dbReference type="Gene3D" id="3.40.30.10">
    <property type="entry name" value="Glutaredoxin"/>
    <property type="match status" value="1"/>
</dbReference>
<dbReference type="InterPro" id="IPR036249">
    <property type="entry name" value="Thioredoxin-like_sf"/>
</dbReference>
<evidence type="ECO:0000313" key="2">
    <source>
        <dbReference type="Proteomes" id="UP000619265"/>
    </source>
</evidence>
<comment type="caution">
    <text evidence="1">The sequence shown here is derived from an EMBL/GenBank/DDBJ whole genome shotgun (WGS) entry which is preliminary data.</text>
</comment>
<dbReference type="CDD" id="cd02972">
    <property type="entry name" value="DsbA_family"/>
    <property type="match status" value="1"/>
</dbReference>
<dbReference type="Proteomes" id="UP000619265">
    <property type="component" value="Unassembled WGS sequence"/>
</dbReference>
<feature type="non-terminal residue" evidence="1">
    <location>
        <position position="1"/>
    </location>
</feature>
<gene>
    <name evidence="1" type="ORF">F2P56_025274</name>
</gene>
<reference evidence="1" key="1">
    <citation type="submission" date="2015-10" db="EMBL/GenBank/DDBJ databases">
        <authorList>
            <person name="Martinez-Garcia P.J."/>
            <person name="Crepeau M.W."/>
            <person name="Puiu D."/>
            <person name="Gonzalez-Ibeas D."/>
            <person name="Whalen J."/>
            <person name="Stevens K."/>
            <person name="Paul R."/>
            <person name="Butterfield T."/>
            <person name="Britton M."/>
            <person name="Reagan R."/>
            <person name="Chakraborty S."/>
            <person name="Walawage S.L."/>
            <person name="Vasquez-Gross H.A."/>
            <person name="Cardeno C."/>
            <person name="Famula R."/>
            <person name="Pratt K."/>
            <person name="Kuruganti S."/>
            <person name="Aradhya M.K."/>
            <person name="Leslie C.A."/>
            <person name="Dandekar A.M."/>
            <person name="Salzberg S.L."/>
            <person name="Wegrzyn J.L."/>
            <person name="Langley C.H."/>
            <person name="Neale D.B."/>
        </authorList>
    </citation>
    <scope>NUCLEOTIDE SEQUENCE</scope>
    <source>
        <tissue evidence="1">Leaves</tissue>
    </source>
</reference>
<accession>A0A833UEF5</accession>
<protein>
    <recommendedName>
        <fullName evidence="3">Thioredoxin-like fold domain-containing protein</fullName>
    </recommendedName>
</protein>